<dbReference type="PRINTS" id="PR01397">
    <property type="entry name" value="DHBDHDRGNASE"/>
</dbReference>
<dbReference type="InterPro" id="IPR020904">
    <property type="entry name" value="Sc_DH/Rdtase_CS"/>
</dbReference>
<evidence type="ECO:0000256" key="3">
    <source>
        <dbReference type="NCBIfam" id="TIGR04316"/>
    </source>
</evidence>
<keyword evidence="2 4" id="KW-0560">Oxidoreductase</keyword>
<name>A0ABU1GU05_9GAMM</name>
<accession>A0ABU1GU05</accession>
<dbReference type="SUPFAM" id="SSF51735">
    <property type="entry name" value="NAD(P)-binding Rossmann-fold domains"/>
    <property type="match status" value="1"/>
</dbReference>
<evidence type="ECO:0000256" key="1">
    <source>
        <dbReference type="ARBA" id="ARBA00006484"/>
    </source>
</evidence>
<proteinExistence type="inferred from homology"/>
<dbReference type="InterPro" id="IPR003560">
    <property type="entry name" value="DHB_DH"/>
</dbReference>
<keyword evidence="5" id="KW-1185">Reference proteome</keyword>
<dbReference type="RefSeq" id="WP_251592334.1">
    <property type="nucleotide sequence ID" value="NZ_JAMLJI010000002.1"/>
</dbReference>
<gene>
    <name evidence="4" type="ORF">QC825_03060</name>
</gene>
<comment type="caution">
    <text evidence="4">The sequence shown here is derived from an EMBL/GenBank/DDBJ whole genome shotgun (WGS) entry which is preliminary data.</text>
</comment>
<dbReference type="Proteomes" id="UP001269375">
    <property type="component" value="Unassembled WGS sequence"/>
</dbReference>
<evidence type="ECO:0000313" key="4">
    <source>
        <dbReference type="EMBL" id="MDR5895056.1"/>
    </source>
</evidence>
<protein>
    <recommendedName>
        <fullName evidence="3">2,3-dihydro-2,3-dihydroxybenzoate dehydrogenase</fullName>
        <ecNumber evidence="3">1.3.1.28</ecNumber>
    </recommendedName>
</protein>
<sequence length="264" mass="27982">MTQAFDQQFSGRVVLVSGAAQGIGRTLMERLLHAGAHVAALDIDAKALALAAGTLNAGDRLSVHGVDVSDPAAVEHAVAAAETHHGRIDHLACVAGTLQMGRLLELSDAQWQNAFRVNTDGVFYLTRAVGKRMMTRREGSVVVVSSNAASTPRMSMGAYCASKAAATQMTRCLGLELAEYGIRCNVVSPGSTDTEMLHGMWQSPADRDTTLEGSLETYKAGIPLKRIAAPDDICEGILYLLSDSARHITLHDLRLDGGATLGQI</sequence>
<evidence type="ECO:0000313" key="5">
    <source>
        <dbReference type="Proteomes" id="UP001269375"/>
    </source>
</evidence>
<dbReference type="NCBIfam" id="NF006074">
    <property type="entry name" value="PRK08220.1"/>
    <property type="match status" value="1"/>
</dbReference>
<dbReference type="InterPro" id="IPR036291">
    <property type="entry name" value="NAD(P)-bd_dom_sf"/>
</dbReference>
<dbReference type="InterPro" id="IPR002347">
    <property type="entry name" value="SDR_fam"/>
</dbReference>
<dbReference type="NCBIfam" id="TIGR04316">
    <property type="entry name" value="dhbA_paeA"/>
    <property type="match status" value="1"/>
</dbReference>
<dbReference type="Gene3D" id="3.40.50.720">
    <property type="entry name" value="NAD(P)-binding Rossmann-like Domain"/>
    <property type="match status" value="1"/>
</dbReference>
<dbReference type="PANTHER" id="PTHR24321">
    <property type="entry name" value="DEHYDROGENASES, SHORT CHAIN"/>
    <property type="match status" value="1"/>
</dbReference>
<evidence type="ECO:0000256" key="2">
    <source>
        <dbReference type="ARBA" id="ARBA00023002"/>
    </source>
</evidence>
<comment type="similarity">
    <text evidence="1">Belongs to the short-chain dehydrogenases/reductases (SDR) family.</text>
</comment>
<organism evidence="4 5">
    <name type="scientific">Larsenimonas suaedae</name>
    <dbReference type="NCBI Taxonomy" id="1851019"/>
    <lineage>
        <taxon>Bacteria</taxon>
        <taxon>Pseudomonadati</taxon>
        <taxon>Pseudomonadota</taxon>
        <taxon>Gammaproteobacteria</taxon>
        <taxon>Oceanospirillales</taxon>
        <taxon>Halomonadaceae</taxon>
        <taxon>Larsenimonas</taxon>
    </lineage>
</organism>
<dbReference type="EMBL" id="JARWAO010000001">
    <property type="protein sequence ID" value="MDR5895056.1"/>
    <property type="molecule type" value="Genomic_DNA"/>
</dbReference>
<dbReference type="GO" id="GO:0008667">
    <property type="term" value="F:2,3-dihydro-2,3-dihydroxybenzoate dehydrogenase activity"/>
    <property type="evidence" value="ECO:0007669"/>
    <property type="project" value="UniProtKB-EC"/>
</dbReference>
<dbReference type="Pfam" id="PF13561">
    <property type="entry name" value="adh_short_C2"/>
    <property type="match status" value="1"/>
</dbReference>
<dbReference type="EC" id="1.3.1.28" evidence="3"/>
<dbReference type="PANTHER" id="PTHR24321:SF13">
    <property type="entry name" value="2,3-DIHYDRO-2,3-DIHYDROXYBENZOATE DEHYDROGENASE"/>
    <property type="match status" value="1"/>
</dbReference>
<dbReference type="PROSITE" id="PS00061">
    <property type="entry name" value="ADH_SHORT"/>
    <property type="match status" value="1"/>
</dbReference>
<reference evidence="4 5" key="1">
    <citation type="submission" date="2023-04" db="EMBL/GenBank/DDBJ databases">
        <title>A long-awaited taxogenomic arrangement of the family Halomonadaceae.</title>
        <authorList>
            <person name="De La Haba R."/>
            <person name="Chuvochina M."/>
            <person name="Wittouck S."/>
            <person name="Arahal D.R."/>
            <person name="Sanchez-Porro C."/>
            <person name="Hugenholtz P."/>
            <person name="Ventosa A."/>
        </authorList>
    </citation>
    <scope>NUCLEOTIDE SEQUENCE [LARGE SCALE GENOMIC DNA]</scope>
    <source>
        <strain evidence="4 5">DSM 22428</strain>
    </source>
</reference>